<evidence type="ECO:0000313" key="2">
    <source>
        <dbReference type="Proteomes" id="UP000248326"/>
    </source>
</evidence>
<dbReference type="EMBL" id="QJSX01000004">
    <property type="protein sequence ID" value="PYE54939.1"/>
    <property type="molecule type" value="Genomic_DNA"/>
</dbReference>
<organism evidence="1 2">
    <name type="scientific">Deinococcus yavapaiensis KR-236</name>
    <dbReference type="NCBI Taxonomy" id="694435"/>
    <lineage>
        <taxon>Bacteria</taxon>
        <taxon>Thermotogati</taxon>
        <taxon>Deinococcota</taxon>
        <taxon>Deinococci</taxon>
        <taxon>Deinococcales</taxon>
        <taxon>Deinococcaceae</taxon>
        <taxon>Deinococcus</taxon>
    </lineage>
</organism>
<reference evidence="1 2" key="1">
    <citation type="submission" date="2018-06" db="EMBL/GenBank/DDBJ databases">
        <title>Genomic Encyclopedia of Type Strains, Phase IV (KMG-IV): sequencing the most valuable type-strain genomes for metagenomic binning, comparative biology and taxonomic classification.</title>
        <authorList>
            <person name="Goeker M."/>
        </authorList>
    </citation>
    <scope>NUCLEOTIDE SEQUENCE [LARGE SCALE GENOMIC DNA]</scope>
    <source>
        <strain evidence="1 2">DSM 18048</strain>
    </source>
</reference>
<sequence>MAPRGPLLPLSLYARKRIERQSLAGALVRKEIPLAGLREIDRLTNETAFGFWHNPAEVADFLRAALRGGGHPALGDPNAFESLLSDAEKSRLGVKVNDVCRHYLTCLALAAPGIDPSALESIYKRVEAFDMPLFADELPDTAK</sequence>
<dbReference type="Proteomes" id="UP000248326">
    <property type="component" value="Unassembled WGS sequence"/>
</dbReference>
<evidence type="ECO:0000313" key="1">
    <source>
        <dbReference type="EMBL" id="PYE54939.1"/>
    </source>
</evidence>
<keyword evidence="2" id="KW-1185">Reference proteome</keyword>
<gene>
    <name evidence="1" type="ORF">DES52_104213</name>
</gene>
<proteinExistence type="predicted"/>
<name>A0A318SKP8_9DEIO</name>
<protein>
    <submittedName>
        <fullName evidence="1">Uncharacterized protein</fullName>
    </submittedName>
</protein>
<comment type="caution">
    <text evidence="1">The sequence shown here is derived from an EMBL/GenBank/DDBJ whole genome shotgun (WGS) entry which is preliminary data.</text>
</comment>
<accession>A0A318SKP8</accession>
<dbReference type="AlphaFoldDB" id="A0A318SKP8"/>